<reference evidence="3" key="3">
    <citation type="submission" date="2014-09" db="EMBL/GenBank/DDBJ databases">
        <authorList>
            <person name="Magalhaes I.L.F."/>
            <person name="Oliveira U."/>
            <person name="Santos F.R."/>
            <person name="Vidigal T.H.D.A."/>
            <person name="Brescovit A.D."/>
            <person name="Santos A.J."/>
        </authorList>
    </citation>
    <scope>NUCLEOTIDE SEQUENCE</scope>
</reference>
<evidence type="ECO:0000256" key="1">
    <source>
        <dbReference type="SAM" id="MobiDB-lite"/>
    </source>
</evidence>
<feature type="region of interest" description="Disordered" evidence="1">
    <location>
        <begin position="54"/>
        <end position="133"/>
    </location>
</feature>
<name>A0A0A9Z9C2_LYGHE</name>
<organism evidence="2">
    <name type="scientific">Lygus hesperus</name>
    <name type="common">Western plant bug</name>
    <dbReference type="NCBI Taxonomy" id="30085"/>
    <lineage>
        <taxon>Eukaryota</taxon>
        <taxon>Metazoa</taxon>
        <taxon>Ecdysozoa</taxon>
        <taxon>Arthropoda</taxon>
        <taxon>Hexapoda</taxon>
        <taxon>Insecta</taxon>
        <taxon>Pterygota</taxon>
        <taxon>Neoptera</taxon>
        <taxon>Paraneoptera</taxon>
        <taxon>Hemiptera</taxon>
        <taxon>Heteroptera</taxon>
        <taxon>Panheteroptera</taxon>
        <taxon>Cimicomorpha</taxon>
        <taxon>Miridae</taxon>
        <taxon>Mirini</taxon>
        <taxon>Lygus</taxon>
    </lineage>
</organism>
<feature type="compositionally biased region" description="Polar residues" evidence="1">
    <location>
        <begin position="61"/>
        <end position="80"/>
    </location>
</feature>
<accession>A0A0A9Z9C2</accession>
<reference evidence="2" key="2">
    <citation type="submission" date="2014-07" db="EMBL/GenBank/DDBJ databases">
        <authorList>
            <person name="Hull J."/>
        </authorList>
    </citation>
    <scope>NUCLEOTIDE SEQUENCE</scope>
</reference>
<feature type="compositionally biased region" description="Acidic residues" evidence="1">
    <location>
        <begin position="106"/>
        <end position="121"/>
    </location>
</feature>
<dbReference type="AlphaFoldDB" id="A0A0A9Z9C2"/>
<evidence type="ECO:0000313" key="3">
    <source>
        <dbReference type="EMBL" id="JAG61141.1"/>
    </source>
</evidence>
<reference evidence="2" key="1">
    <citation type="journal article" date="2014" name="PLoS ONE">
        <title>Transcriptome-Based Identification of ABC Transporters in the Western Tarnished Plant Bug Lygus hesperus.</title>
        <authorList>
            <person name="Hull J.J."/>
            <person name="Chaney K."/>
            <person name="Geib S.M."/>
            <person name="Fabrick J.A."/>
            <person name="Brent C.S."/>
            <person name="Walsh D."/>
            <person name="Lavine L.C."/>
        </authorList>
    </citation>
    <scope>NUCLEOTIDE SEQUENCE</scope>
</reference>
<dbReference type="EMBL" id="GBHO01003118">
    <property type="protein sequence ID" value="JAG40486.1"/>
    <property type="molecule type" value="Transcribed_RNA"/>
</dbReference>
<dbReference type="EMBL" id="GBRD01004680">
    <property type="protein sequence ID" value="JAG61141.1"/>
    <property type="molecule type" value="Transcribed_RNA"/>
</dbReference>
<gene>
    <name evidence="2" type="primary">Golga4_2</name>
    <name evidence="2" type="ORF">CM83_99669</name>
</gene>
<protein>
    <submittedName>
        <fullName evidence="2">Golgin subfamily A member 4</fullName>
    </submittedName>
</protein>
<proteinExistence type="predicted"/>
<sequence>MSYLLAKPEFKAAPVVKKPWDDVQEPEPVTYFWLMQPLYGISGEDEEFTGLKSTAEYPGETATTNELVNGRRTSGSSSVKRGSHITTKESKTTIPITDEIQSLNDEHEEVDIENKEENEEQEPTRKHENADPLMVGLLHTSNLANEQRILEQLHNELFRLDPELQKGFEESND</sequence>
<evidence type="ECO:0000313" key="2">
    <source>
        <dbReference type="EMBL" id="JAG40486.1"/>
    </source>
</evidence>
<feature type="compositionally biased region" description="Polar residues" evidence="1">
    <location>
        <begin position="92"/>
        <end position="103"/>
    </location>
</feature>